<proteinExistence type="predicted"/>
<dbReference type="AlphaFoldDB" id="A0AAV3QGF8"/>
<keyword evidence="2" id="KW-1185">Reference proteome</keyword>
<gene>
    <name evidence="1" type="ORF">LIER_18821</name>
</gene>
<dbReference type="EMBL" id="BAABME010004557">
    <property type="protein sequence ID" value="GAA0162804.1"/>
    <property type="molecule type" value="Genomic_DNA"/>
</dbReference>
<organism evidence="1 2">
    <name type="scientific">Lithospermum erythrorhizon</name>
    <name type="common">Purple gromwell</name>
    <name type="synonym">Lithospermum officinale var. erythrorhizon</name>
    <dbReference type="NCBI Taxonomy" id="34254"/>
    <lineage>
        <taxon>Eukaryota</taxon>
        <taxon>Viridiplantae</taxon>
        <taxon>Streptophyta</taxon>
        <taxon>Embryophyta</taxon>
        <taxon>Tracheophyta</taxon>
        <taxon>Spermatophyta</taxon>
        <taxon>Magnoliopsida</taxon>
        <taxon>eudicotyledons</taxon>
        <taxon>Gunneridae</taxon>
        <taxon>Pentapetalae</taxon>
        <taxon>asterids</taxon>
        <taxon>lamiids</taxon>
        <taxon>Boraginales</taxon>
        <taxon>Boraginaceae</taxon>
        <taxon>Boraginoideae</taxon>
        <taxon>Lithospermeae</taxon>
        <taxon>Lithospermum</taxon>
    </lineage>
</organism>
<dbReference type="PANTHER" id="PTHR11439:SF465">
    <property type="entry name" value="REVERSE TRANSCRIPTASE TY1_COPIA-TYPE DOMAIN-CONTAINING PROTEIN"/>
    <property type="match status" value="1"/>
</dbReference>
<evidence type="ECO:0000313" key="2">
    <source>
        <dbReference type="Proteomes" id="UP001454036"/>
    </source>
</evidence>
<evidence type="ECO:0008006" key="3">
    <source>
        <dbReference type="Google" id="ProtNLM"/>
    </source>
</evidence>
<sequence>MAVVACELKWLSFLFQDFQISLSMPIPLRCDNKSAVHIGENPIFQERTKHIELDCHLVRDHYKIGFSLPVHVFSQQQLVDLFTKSLAAPVFSRLLFKMAFLAAAPF</sequence>
<protein>
    <recommendedName>
        <fullName evidence="3">Copia protein</fullName>
    </recommendedName>
</protein>
<accession>A0AAV3QGF8</accession>
<dbReference type="PANTHER" id="PTHR11439">
    <property type="entry name" value="GAG-POL-RELATED RETROTRANSPOSON"/>
    <property type="match status" value="1"/>
</dbReference>
<comment type="caution">
    <text evidence="1">The sequence shown here is derived from an EMBL/GenBank/DDBJ whole genome shotgun (WGS) entry which is preliminary data.</text>
</comment>
<reference evidence="1 2" key="1">
    <citation type="submission" date="2024-01" db="EMBL/GenBank/DDBJ databases">
        <title>The complete chloroplast genome sequence of Lithospermum erythrorhizon: insights into the phylogenetic relationship among Boraginaceae species and the maternal lineages of purple gromwells.</title>
        <authorList>
            <person name="Okada T."/>
            <person name="Watanabe K."/>
        </authorList>
    </citation>
    <scope>NUCLEOTIDE SEQUENCE [LARGE SCALE GENOMIC DNA]</scope>
</reference>
<dbReference type="CDD" id="cd09272">
    <property type="entry name" value="RNase_HI_RT_Ty1"/>
    <property type="match status" value="1"/>
</dbReference>
<evidence type="ECO:0000313" key="1">
    <source>
        <dbReference type="EMBL" id="GAA0162804.1"/>
    </source>
</evidence>
<dbReference type="Proteomes" id="UP001454036">
    <property type="component" value="Unassembled WGS sequence"/>
</dbReference>
<name>A0AAV3QGF8_LITER</name>